<dbReference type="InterPro" id="IPR000073">
    <property type="entry name" value="AB_hydrolase_1"/>
</dbReference>
<dbReference type="GO" id="GO:0102390">
    <property type="term" value="F:mycophenolic acid acyl-glucuronide esterase activity"/>
    <property type="evidence" value="ECO:0007669"/>
    <property type="project" value="UniProtKB-EC"/>
</dbReference>
<sequence>MSAPQKQTFLVGNPLVEGDHPREIAFKQRLAAKAGQPGLFWMNGYKSNMEGDKAQCLDEWATENGAAFTRFDYSGHGVSGGDFLDGTISRWLAESLAVFDEKTDGPQIICGSSMGGWLALLLTRAHIAQVGLEKSRIKGLVLIAPAIDMTKVLMWDNFDEAAKAEMAETGIFRRPSAYDDGPYEITAKLIEDGKAHLLGDDLIETGCPVHILQGVKDDAVPWHSSVDLVARLARDDVKLTLVKDGDHRLSRPDDLKLLIRAVENLLER</sequence>
<evidence type="ECO:0000256" key="5">
    <source>
        <dbReference type="ARBA" id="ARBA00039314"/>
    </source>
</evidence>
<dbReference type="OrthoDB" id="9813296at2"/>
<dbReference type="SUPFAM" id="SSF53474">
    <property type="entry name" value="alpha/beta-Hydrolases"/>
    <property type="match status" value="1"/>
</dbReference>
<evidence type="ECO:0000256" key="6">
    <source>
        <dbReference type="ARBA" id="ARBA00041520"/>
    </source>
</evidence>
<keyword evidence="3" id="KW-0809">Transit peptide</keyword>
<dbReference type="AlphaFoldDB" id="A0A1I5GVT5"/>
<feature type="domain" description="AB hydrolase-1" evidence="12">
    <location>
        <begin position="61"/>
        <end position="254"/>
    </location>
</feature>
<evidence type="ECO:0000256" key="4">
    <source>
        <dbReference type="ARBA" id="ARBA00039132"/>
    </source>
</evidence>
<evidence type="ECO:0000256" key="1">
    <source>
        <dbReference type="ARBA" id="ARBA00012423"/>
    </source>
</evidence>
<dbReference type="STRING" id="655353.SAMN04488056_105211"/>
<comment type="catalytic activity">
    <reaction evidence="11">
        <text>mycophenolic acid O-acyl-beta-D-glucuronide + H2O = mycophenolate + D-glucuronate + H(+)</text>
        <dbReference type="Rhea" id="RHEA:34179"/>
        <dbReference type="ChEBI" id="CHEBI:15377"/>
        <dbReference type="ChEBI" id="CHEBI:15378"/>
        <dbReference type="ChEBI" id="CHEBI:58720"/>
        <dbReference type="ChEBI" id="CHEBI:62932"/>
        <dbReference type="ChEBI" id="CHEBI:66982"/>
        <dbReference type="EC" id="3.1.1.93"/>
    </reaction>
    <physiologicalReaction direction="left-to-right" evidence="11">
        <dbReference type="Rhea" id="RHEA:34180"/>
    </physiologicalReaction>
</comment>
<evidence type="ECO:0000259" key="12">
    <source>
        <dbReference type="Pfam" id="PF12697"/>
    </source>
</evidence>
<evidence type="ECO:0000256" key="9">
    <source>
        <dbReference type="ARBA" id="ARBA00046047"/>
    </source>
</evidence>
<dbReference type="PANTHER" id="PTHR16138">
    <property type="entry name" value="MYCOPHENOLIC ACID ACYL-GLUCURONIDE ESTERASE, MITOCHONDRIAL"/>
    <property type="match status" value="1"/>
</dbReference>
<evidence type="ECO:0000256" key="10">
    <source>
        <dbReference type="ARBA" id="ARBA00047409"/>
    </source>
</evidence>
<evidence type="ECO:0000256" key="7">
    <source>
        <dbReference type="ARBA" id="ARBA00042645"/>
    </source>
</evidence>
<comment type="function">
    <text evidence="9">Acts as an acyl-protein thioesterase that hydrolyzes fatty acids from acylated residues in proteins. Regulates the mitochondrial S-depalmitoylation of the nucleophilic active site residue of peroxiredoxin-5/PRDX5, a key antioxidant protein, therefore modulating mitochondrial antioxidant ability. Also catalyzes the deglucuronidation of mycophenolic acid acyl-glucuronide, an active metabolite of the immunosuppressant drug mycophenolate.</text>
</comment>
<dbReference type="RefSeq" id="WP_090072581.1">
    <property type="nucleotide sequence ID" value="NZ_FOVR01000005.1"/>
</dbReference>
<evidence type="ECO:0000256" key="2">
    <source>
        <dbReference type="ARBA" id="ARBA00022801"/>
    </source>
</evidence>
<proteinExistence type="predicted"/>
<dbReference type="Gene3D" id="3.40.50.1820">
    <property type="entry name" value="alpha/beta hydrolase"/>
    <property type="match status" value="1"/>
</dbReference>
<reference evidence="13 14" key="1">
    <citation type="submission" date="2016-10" db="EMBL/GenBank/DDBJ databases">
        <authorList>
            <person name="de Groot N.N."/>
        </authorList>
    </citation>
    <scope>NUCLEOTIDE SEQUENCE [LARGE SCALE GENOMIC DNA]</scope>
    <source>
        <strain evidence="13 14">CGMCC 1.9157</strain>
    </source>
</reference>
<dbReference type="EC" id="3.1.1.93" evidence="4"/>
<dbReference type="EC" id="3.1.2.22" evidence="1"/>
<organism evidence="13 14">
    <name type="scientific">Cohaesibacter marisflavi</name>
    <dbReference type="NCBI Taxonomy" id="655353"/>
    <lineage>
        <taxon>Bacteria</taxon>
        <taxon>Pseudomonadati</taxon>
        <taxon>Pseudomonadota</taxon>
        <taxon>Alphaproteobacteria</taxon>
        <taxon>Hyphomicrobiales</taxon>
        <taxon>Cohaesibacteraceae</taxon>
    </lineage>
</organism>
<name>A0A1I5GVT5_9HYPH</name>
<keyword evidence="2" id="KW-0378">Hydrolase</keyword>
<dbReference type="GO" id="GO:0008474">
    <property type="term" value="F:palmitoyl-(protein) hydrolase activity"/>
    <property type="evidence" value="ECO:0007669"/>
    <property type="project" value="UniProtKB-EC"/>
</dbReference>
<keyword evidence="14" id="KW-1185">Reference proteome</keyword>
<evidence type="ECO:0000313" key="14">
    <source>
        <dbReference type="Proteomes" id="UP000199236"/>
    </source>
</evidence>
<dbReference type="EMBL" id="FOVR01000005">
    <property type="protein sequence ID" value="SFO40164.1"/>
    <property type="molecule type" value="Genomic_DNA"/>
</dbReference>
<evidence type="ECO:0000256" key="11">
    <source>
        <dbReference type="ARBA" id="ARBA00047972"/>
    </source>
</evidence>
<evidence type="ECO:0000313" key="13">
    <source>
        <dbReference type="EMBL" id="SFO40164.1"/>
    </source>
</evidence>
<dbReference type="Proteomes" id="UP000199236">
    <property type="component" value="Unassembled WGS sequence"/>
</dbReference>
<evidence type="ECO:0000256" key="8">
    <source>
        <dbReference type="ARBA" id="ARBA00042704"/>
    </source>
</evidence>
<dbReference type="InterPro" id="IPR029058">
    <property type="entry name" value="AB_hydrolase_fold"/>
</dbReference>
<gene>
    <name evidence="13" type="ORF">SAMN04488056_105211</name>
</gene>
<comment type="catalytic activity">
    <reaction evidence="10">
        <text>S-hexadecanoyl-L-cysteinyl-[protein] + H2O = L-cysteinyl-[protein] + hexadecanoate + H(+)</text>
        <dbReference type="Rhea" id="RHEA:19233"/>
        <dbReference type="Rhea" id="RHEA-COMP:10131"/>
        <dbReference type="Rhea" id="RHEA-COMP:11032"/>
        <dbReference type="ChEBI" id="CHEBI:7896"/>
        <dbReference type="ChEBI" id="CHEBI:15377"/>
        <dbReference type="ChEBI" id="CHEBI:15378"/>
        <dbReference type="ChEBI" id="CHEBI:29950"/>
        <dbReference type="ChEBI" id="CHEBI:74151"/>
        <dbReference type="EC" id="3.1.2.22"/>
    </reaction>
    <physiologicalReaction direction="left-to-right" evidence="10">
        <dbReference type="Rhea" id="RHEA:19234"/>
    </physiologicalReaction>
</comment>
<accession>A0A1I5GVT5</accession>
<dbReference type="Pfam" id="PF12697">
    <property type="entry name" value="Abhydrolase_6"/>
    <property type="match status" value="1"/>
</dbReference>
<evidence type="ECO:0000256" key="3">
    <source>
        <dbReference type="ARBA" id="ARBA00022946"/>
    </source>
</evidence>
<dbReference type="PANTHER" id="PTHR16138:SF7">
    <property type="entry name" value="PALMITOYL-PROTEIN THIOESTERASE ABHD10, MITOCHONDRIAL"/>
    <property type="match status" value="1"/>
</dbReference>
<protein>
    <recommendedName>
        <fullName evidence="5">Palmitoyl-protein thioesterase ABHD10, mitochondrial</fullName>
        <ecNumber evidence="4">3.1.1.93</ecNumber>
        <ecNumber evidence="1">3.1.2.22</ecNumber>
    </recommendedName>
    <alternativeName>
        <fullName evidence="7">Acyl-protein thioesterase ABHD10</fullName>
    </alternativeName>
    <alternativeName>
        <fullName evidence="8">Alpha/beta hydrolase domain-containing protein 10</fullName>
    </alternativeName>
    <alternativeName>
        <fullName evidence="6">Mycophenolic acid acyl-glucuronide esterase, mitochondrial</fullName>
    </alternativeName>
</protein>
<dbReference type="InterPro" id="IPR052382">
    <property type="entry name" value="ABHD10_acyl-thioesterase"/>
</dbReference>